<accession>A0A0A0KUQ0</accession>
<dbReference type="CDD" id="cd23700">
    <property type="entry name" value="At3g51010"/>
    <property type="match status" value="1"/>
</dbReference>
<evidence type="ECO:0000313" key="2">
    <source>
        <dbReference type="EMBL" id="KGN51446.1"/>
    </source>
</evidence>
<feature type="compositionally biased region" description="Basic residues" evidence="1">
    <location>
        <begin position="69"/>
        <end position="83"/>
    </location>
</feature>
<dbReference type="KEGG" id="csv:101208398"/>
<evidence type="ECO:0000313" key="3">
    <source>
        <dbReference type="Proteomes" id="UP000029981"/>
    </source>
</evidence>
<proteinExistence type="predicted"/>
<dbReference type="AlphaFoldDB" id="A0A0A0KUQ0"/>
<reference evidence="2 3" key="3">
    <citation type="journal article" date="2010" name="BMC Genomics">
        <title>Transcriptome sequencing and comparative analysis of cucumber flowers with different sex types.</title>
        <authorList>
            <person name="Guo S."/>
            <person name="Zheng Y."/>
            <person name="Joung J.G."/>
            <person name="Liu S."/>
            <person name="Zhang Z."/>
            <person name="Crasta O.R."/>
            <person name="Sobral B.W."/>
            <person name="Xu Y."/>
            <person name="Huang S."/>
            <person name="Fei Z."/>
        </authorList>
    </citation>
    <scope>NUCLEOTIDE SEQUENCE [LARGE SCALE GENOMIC DNA]</scope>
    <source>
        <strain evidence="3">cv. 9930</strain>
    </source>
</reference>
<dbReference type="Proteomes" id="UP000029981">
    <property type="component" value="Chromosome 5"/>
</dbReference>
<gene>
    <name evidence="2" type="ORF">Csa_5G548120</name>
</gene>
<evidence type="ECO:0000256" key="1">
    <source>
        <dbReference type="SAM" id="MobiDB-lite"/>
    </source>
</evidence>
<dbReference type="PANTHER" id="PTHR36767:SF1">
    <property type="entry name" value="OS05G0126200 PROTEIN"/>
    <property type="match status" value="1"/>
</dbReference>
<protein>
    <submittedName>
        <fullName evidence="2">Uncharacterized protein</fullName>
    </submittedName>
</protein>
<dbReference type="STRING" id="3659.A0A0A0KUQ0"/>
<keyword evidence="3" id="KW-1185">Reference proteome</keyword>
<name>A0A0A0KUQ0_CUCSA</name>
<organism evidence="2 3">
    <name type="scientific">Cucumis sativus</name>
    <name type="common">Cucumber</name>
    <dbReference type="NCBI Taxonomy" id="3659"/>
    <lineage>
        <taxon>Eukaryota</taxon>
        <taxon>Viridiplantae</taxon>
        <taxon>Streptophyta</taxon>
        <taxon>Embryophyta</taxon>
        <taxon>Tracheophyta</taxon>
        <taxon>Spermatophyta</taxon>
        <taxon>Magnoliopsida</taxon>
        <taxon>eudicotyledons</taxon>
        <taxon>Gunneridae</taxon>
        <taxon>Pentapetalae</taxon>
        <taxon>rosids</taxon>
        <taxon>fabids</taxon>
        <taxon>Cucurbitales</taxon>
        <taxon>Cucurbitaceae</taxon>
        <taxon>Benincaseae</taxon>
        <taxon>Cucumis</taxon>
    </lineage>
</organism>
<dbReference type="PANTHER" id="PTHR36767">
    <property type="entry name" value="OS05G0126200 PROTEIN"/>
    <property type="match status" value="1"/>
</dbReference>
<sequence length="182" mass="21098">MGLGILRSIIRPLTRISRSHPFSSPTAFPSAFTFSKPGFHLPSTGSVRTGDPWFPIANHFHSLTETRLPKRRPSYKPRRKRASLRPPGPYAWVPYTPGQPILPNQPNEGSVKRRNEKKRIRLHRAFIMSERKKRKAQVQEANKKKLVMRVERKMAAVARERAWAVRLAELQKLEEEKKKSME</sequence>
<dbReference type="EMBL" id="CM002926">
    <property type="protein sequence ID" value="KGN51446.1"/>
    <property type="molecule type" value="Genomic_DNA"/>
</dbReference>
<reference evidence="2 3" key="2">
    <citation type="journal article" date="2009" name="PLoS ONE">
        <title>An integrated genetic and cytogenetic map of the cucumber genome.</title>
        <authorList>
            <person name="Ren Y."/>
            <person name="Zhang Z."/>
            <person name="Liu J."/>
            <person name="Staub J.E."/>
            <person name="Han Y."/>
            <person name="Cheng Z."/>
            <person name="Li X."/>
            <person name="Lu J."/>
            <person name="Miao H."/>
            <person name="Kang H."/>
            <person name="Xie B."/>
            <person name="Gu X."/>
            <person name="Wang X."/>
            <person name="Du Y."/>
            <person name="Jin W."/>
            <person name="Huang S."/>
        </authorList>
    </citation>
    <scope>NUCLEOTIDE SEQUENCE [LARGE SCALE GENOMIC DNA]</scope>
    <source>
        <strain evidence="3">cv. 9930</strain>
    </source>
</reference>
<dbReference type="eggNOG" id="ENOG502RZB0">
    <property type="taxonomic scope" value="Eukaryota"/>
</dbReference>
<dbReference type="Gramene" id="KGN51446">
    <property type="protein sequence ID" value="KGN51446"/>
    <property type="gene ID" value="Csa_5G548120"/>
</dbReference>
<reference evidence="2 3" key="4">
    <citation type="journal article" date="2011" name="BMC Genomics">
        <title>RNA-Seq improves annotation of protein-coding genes in the cucumber genome.</title>
        <authorList>
            <person name="Li Z."/>
            <person name="Zhang Z."/>
            <person name="Yan P."/>
            <person name="Huang S."/>
            <person name="Fei Z."/>
            <person name="Lin K."/>
        </authorList>
    </citation>
    <scope>NUCLEOTIDE SEQUENCE [LARGE SCALE GENOMIC DNA]</scope>
    <source>
        <strain evidence="3">cv. 9930</strain>
    </source>
</reference>
<reference evidence="2 3" key="1">
    <citation type="journal article" date="2009" name="Nat. Genet.">
        <title>The genome of the cucumber, Cucumis sativus L.</title>
        <authorList>
            <person name="Huang S."/>
            <person name="Li R."/>
            <person name="Zhang Z."/>
            <person name="Li L."/>
            <person name="Gu X."/>
            <person name="Fan W."/>
            <person name="Lucas W.J."/>
            <person name="Wang X."/>
            <person name="Xie B."/>
            <person name="Ni P."/>
            <person name="Ren Y."/>
            <person name="Zhu H."/>
            <person name="Li J."/>
            <person name="Lin K."/>
            <person name="Jin W."/>
            <person name="Fei Z."/>
            <person name="Li G."/>
            <person name="Staub J."/>
            <person name="Kilian A."/>
            <person name="van der Vossen E.A."/>
            <person name="Wu Y."/>
            <person name="Guo J."/>
            <person name="He J."/>
            <person name="Jia Z."/>
            <person name="Ren Y."/>
            <person name="Tian G."/>
            <person name="Lu Y."/>
            <person name="Ruan J."/>
            <person name="Qian W."/>
            <person name="Wang M."/>
            <person name="Huang Q."/>
            <person name="Li B."/>
            <person name="Xuan Z."/>
            <person name="Cao J."/>
            <person name="Asan"/>
            <person name="Wu Z."/>
            <person name="Zhang J."/>
            <person name="Cai Q."/>
            <person name="Bai Y."/>
            <person name="Zhao B."/>
            <person name="Han Y."/>
            <person name="Li Y."/>
            <person name="Li X."/>
            <person name="Wang S."/>
            <person name="Shi Q."/>
            <person name="Liu S."/>
            <person name="Cho W.K."/>
            <person name="Kim J.Y."/>
            <person name="Xu Y."/>
            <person name="Heller-Uszynska K."/>
            <person name="Miao H."/>
            <person name="Cheng Z."/>
            <person name="Zhang S."/>
            <person name="Wu J."/>
            <person name="Yang Y."/>
            <person name="Kang H."/>
            <person name="Li M."/>
            <person name="Liang H."/>
            <person name="Ren X."/>
            <person name="Shi Z."/>
            <person name="Wen M."/>
            <person name="Jian M."/>
            <person name="Yang H."/>
            <person name="Zhang G."/>
            <person name="Yang Z."/>
            <person name="Chen R."/>
            <person name="Liu S."/>
            <person name="Li J."/>
            <person name="Ma L."/>
            <person name="Liu H."/>
            <person name="Zhou Y."/>
            <person name="Zhao J."/>
            <person name="Fang X."/>
            <person name="Li G."/>
            <person name="Fang L."/>
            <person name="Li Y."/>
            <person name="Liu D."/>
            <person name="Zheng H."/>
            <person name="Zhang Y."/>
            <person name="Qin N."/>
            <person name="Li Z."/>
            <person name="Yang G."/>
            <person name="Yang S."/>
            <person name="Bolund L."/>
            <person name="Kristiansen K."/>
            <person name="Zheng H."/>
            <person name="Li S."/>
            <person name="Zhang X."/>
            <person name="Yang H."/>
            <person name="Wang J."/>
            <person name="Sun R."/>
            <person name="Zhang B."/>
            <person name="Jiang S."/>
            <person name="Wang J."/>
            <person name="Du Y."/>
            <person name="Li S."/>
        </authorList>
    </citation>
    <scope>NUCLEOTIDE SEQUENCE [LARGE SCALE GENOMIC DNA]</scope>
    <source>
        <strain evidence="3">cv. 9930</strain>
    </source>
</reference>
<dbReference type="OMA" id="YLCPKPC"/>
<feature type="region of interest" description="Disordered" evidence="1">
    <location>
        <begin position="67"/>
        <end position="115"/>
    </location>
</feature>
<dbReference type="OrthoDB" id="1921449at2759"/>